<evidence type="ECO:0000256" key="1">
    <source>
        <dbReference type="ARBA" id="ARBA00022723"/>
    </source>
</evidence>
<evidence type="ECO:0000313" key="6">
    <source>
        <dbReference type="Proteomes" id="UP000567293"/>
    </source>
</evidence>
<dbReference type="PANTHER" id="PTHR22789:SF0">
    <property type="entry name" value="3-OXO-TETRONATE 4-PHOSPHATE DECARBOXYLASE-RELATED"/>
    <property type="match status" value="1"/>
</dbReference>
<evidence type="ECO:0000313" key="5">
    <source>
        <dbReference type="EMBL" id="MBA0086905.1"/>
    </source>
</evidence>
<keyword evidence="6" id="KW-1185">Reference proteome</keyword>
<accession>A0A7V8NTD1</accession>
<feature type="region of interest" description="Disordered" evidence="3">
    <location>
        <begin position="225"/>
        <end position="244"/>
    </location>
</feature>
<dbReference type="Pfam" id="PF00596">
    <property type="entry name" value="Aldolase_II"/>
    <property type="match status" value="1"/>
</dbReference>
<dbReference type="PANTHER" id="PTHR22789">
    <property type="entry name" value="FUCULOSE PHOSPHATE ALDOLASE"/>
    <property type="match status" value="1"/>
</dbReference>
<dbReference type="InterPro" id="IPR001303">
    <property type="entry name" value="Aldolase_II/adducin_N"/>
</dbReference>
<name>A0A7V8NTD1_9BACT</name>
<feature type="domain" description="Class II aldolase/adducin N-terminal" evidence="4">
    <location>
        <begin position="19"/>
        <end position="195"/>
    </location>
</feature>
<evidence type="ECO:0000259" key="4">
    <source>
        <dbReference type="SMART" id="SM01007"/>
    </source>
</evidence>
<dbReference type="GO" id="GO:0046872">
    <property type="term" value="F:metal ion binding"/>
    <property type="evidence" value="ECO:0007669"/>
    <property type="project" value="UniProtKB-KW"/>
</dbReference>
<dbReference type="GO" id="GO:0016832">
    <property type="term" value="F:aldehyde-lyase activity"/>
    <property type="evidence" value="ECO:0007669"/>
    <property type="project" value="TreeGrafter"/>
</dbReference>
<sequence length="269" mass="28999">MTPDSLLPGHAKSDAQHAREMCVAGRWMYERSFIVACEGNLSVRLADGRILTTPTCMNKGMLSPEDLVITDLEGRQVAGDRKVSSELAMHLLFYRMRPDVNAVCHAHPPTATGFAVAGSALNKALLPEVIVGLGQIPLVQYATPGTPELSAALEPFVPHYDALLLANHGAVTCGTDLLTAFFRMETIEHCAKITLAAELAGEPVLLSGREVAKLMAARPRYYVSPPPGGGAELPMTNEGGESAEDRVTLTRDELDALIDEAVRKDRSRR</sequence>
<keyword evidence="1" id="KW-0479">Metal-binding</keyword>
<dbReference type="SMART" id="SM01007">
    <property type="entry name" value="Aldolase_II"/>
    <property type="match status" value="1"/>
</dbReference>
<protein>
    <submittedName>
        <fullName evidence="5">Class II aldolase/adducin family protein</fullName>
    </submittedName>
</protein>
<dbReference type="EMBL" id="JACDQQ010001737">
    <property type="protein sequence ID" value="MBA0086905.1"/>
    <property type="molecule type" value="Genomic_DNA"/>
</dbReference>
<dbReference type="InterPro" id="IPR036409">
    <property type="entry name" value="Aldolase_II/adducin_N_sf"/>
</dbReference>
<dbReference type="AlphaFoldDB" id="A0A7V8NTD1"/>
<keyword evidence="2" id="KW-0456">Lyase</keyword>
<dbReference type="InterPro" id="IPR050197">
    <property type="entry name" value="Aldolase_class_II_sugar_metab"/>
</dbReference>
<dbReference type="Gene3D" id="3.40.225.10">
    <property type="entry name" value="Class II aldolase/adducin N-terminal domain"/>
    <property type="match status" value="1"/>
</dbReference>
<dbReference type="GO" id="GO:0005829">
    <property type="term" value="C:cytosol"/>
    <property type="evidence" value="ECO:0007669"/>
    <property type="project" value="TreeGrafter"/>
</dbReference>
<evidence type="ECO:0000256" key="3">
    <source>
        <dbReference type="SAM" id="MobiDB-lite"/>
    </source>
</evidence>
<comment type="caution">
    <text evidence="5">The sequence shown here is derived from an EMBL/GenBank/DDBJ whole genome shotgun (WGS) entry which is preliminary data.</text>
</comment>
<dbReference type="Proteomes" id="UP000567293">
    <property type="component" value="Unassembled WGS sequence"/>
</dbReference>
<reference evidence="5" key="1">
    <citation type="submission" date="2020-06" db="EMBL/GenBank/DDBJ databases">
        <title>Legume-microbial interactions unlock mineral nutrients during tropical forest succession.</title>
        <authorList>
            <person name="Epihov D.Z."/>
        </authorList>
    </citation>
    <scope>NUCLEOTIDE SEQUENCE [LARGE SCALE GENOMIC DNA]</scope>
    <source>
        <strain evidence="5">Pan2503</strain>
    </source>
</reference>
<organism evidence="5 6">
    <name type="scientific">Candidatus Acidiferrum panamense</name>
    <dbReference type="NCBI Taxonomy" id="2741543"/>
    <lineage>
        <taxon>Bacteria</taxon>
        <taxon>Pseudomonadati</taxon>
        <taxon>Acidobacteriota</taxon>
        <taxon>Terriglobia</taxon>
        <taxon>Candidatus Acidiferrales</taxon>
        <taxon>Candidatus Acidiferrum</taxon>
    </lineage>
</organism>
<dbReference type="GO" id="GO:0019323">
    <property type="term" value="P:pentose catabolic process"/>
    <property type="evidence" value="ECO:0007669"/>
    <property type="project" value="TreeGrafter"/>
</dbReference>
<evidence type="ECO:0000256" key="2">
    <source>
        <dbReference type="ARBA" id="ARBA00023239"/>
    </source>
</evidence>
<dbReference type="SUPFAM" id="SSF53639">
    <property type="entry name" value="AraD/HMP-PK domain-like"/>
    <property type="match status" value="1"/>
</dbReference>
<gene>
    <name evidence="5" type="ORF">HRJ53_18135</name>
</gene>
<proteinExistence type="predicted"/>